<sequence>MKKYIVLSILLILPIAVYIFFSSGVNNFGRLPVLHTPVQELVGLEDHKGEQVQFTDQITILTFLGSEISSHKLNAFNLNQKIYKRFNGFHDFHMIVLLPEKAREQVDTLRQELSGFTDIKNWHFVYGPEETIKDVFNSLNSPYTLDQTLYSPYAFIIDKDASLRGRTDDKDTQEPFFGYDATSVAVLHNKMVDDVKVLLAEYRLALRKNGNASSRDSYLKMPNKKDSK</sequence>
<gene>
    <name evidence="1" type="ORF">I215_00140</name>
</gene>
<dbReference type="eggNOG" id="ENOG5030HX5">
    <property type="taxonomic scope" value="Bacteria"/>
</dbReference>
<dbReference type="OrthoDB" id="1437325at2"/>
<accession>K2Q6S0</accession>
<evidence type="ECO:0000313" key="1">
    <source>
        <dbReference type="EMBL" id="EKF56576.1"/>
    </source>
</evidence>
<dbReference type="Proteomes" id="UP000007364">
    <property type="component" value="Unassembled WGS sequence"/>
</dbReference>
<keyword evidence="2" id="KW-1185">Reference proteome</keyword>
<evidence type="ECO:0000313" key="2">
    <source>
        <dbReference type="Proteomes" id="UP000007364"/>
    </source>
</evidence>
<dbReference type="RefSeq" id="WP_008989906.1">
    <property type="nucleotide sequence ID" value="NZ_AMSG01000001.1"/>
</dbReference>
<proteinExistence type="predicted"/>
<dbReference type="EMBL" id="AMSG01000001">
    <property type="protein sequence ID" value="EKF56576.1"/>
    <property type="molecule type" value="Genomic_DNA"/>
</dbReference>
<protein>
    <recommendedName>
        <fullName evidence="3">Membrane or secreted protein</fullName>
    </recommendedName>
</protein>
<dbReference type="STRING" id="555500.I215_00140"/>
<dbReference type="PATRIC" id="fig|555500.3.peg.29"/>
<comment type="caution">
    <text evidence="1">The sequence shown here is derived from an EMBL/GenBank/DDBJ whole genome shotgun (WGS) entry which is preliminary data.</text>
</comment>
<reference evidence="1 2" key="1">
    <citation type="journal article" date="2012" name="J. Bacteriol.">
        <title>Genome Sequence of Galbibacter marinum Type Strain ck-I2-15.</title>
        <authorList>
            <person name="Lai Q."/>
            <person name="Li C."/>
            <person name="Shao Z."/>
        </authorList>
    </citation>
    <scope>NUCLEOTIDE SEQUENCE [LARGE SCALE GENOMIC DNA]</scope>
    <source>
        <strain evidence="2">ck-I2-15</strain>
    </source>
</reference>
<dbReference type="AlphaFoldDB" id="K2Q6S0"/>
<name>K2Q6S0_9FLAO</name>
<organism evidence="1 2">
    <name type="scientific">Galbibacter marinus</name>
    <dbReference type="NCBI Taxonomy" id="555500"/>
    <lineage>
        <taxon>Bacteria</taxon>
        <taxon>Pseudomonadati</taxon>
        <taxon>Bacteroidota</taxon>
        <taxon>Flavobacteriia</taxon>
        <taxon>Flavobacteriales</taxon>
        <taxon>Flavobacteriaceae</taxon>
        <taxon>Galbibacter</taxon>
    </lineage>
</organism>
<evidence type="ECO:0008006" key="3">
    <source>
        <dbReference type="Google" id="ProtNLM"/>
    </source>
</evidence>